<proteinExistence type="predicted"/>
<organism evidence="1 2">
    <name type="scientific">Phialocephala subalpina</name>
    <dbReference type="NCBI Taxonomy" id="576137"/>
    <lineage>
        <taxon>Eukaryota</taxon>
        <taxon>Fungi</taxon>
        <taxon>Dikarya</taxon>
        <taxon>Ascomycota</taxon>
        <taxon>Pezizomycotina</taxon>
        <taxon>Leotiomycetes</taxon>
        <taxon>Helotiales</taxon>
        <taxon>Mollisiaceae</taxon>
        <taxon>Phialocephala</taxon>
        <taxon>Phialocephala fortinii species complex</taxon>
    </lineage>
</organism>
<dbReference type="EMBL" id="FJOG01000084">
    <property type="protein sequence ID" value="CZR69922.1"/>
    <property type="molecule type" value="Genomic_DNA"/>
</dbReference>
<gene>
    <name evidence="1" type="ORF">PAC_19823</name>
</gene>
<protein>
    <submittedName>
        <fullName evidence="1">Uncharacterized protein</fullName>
    </submittedName>
</protein>
<reference evidence="1 2" key="1">
    <citation type="submission" date="2016-03" db="EMBL/GenBank/DDBJ databases">
        <authorList>
            <person name="Ploux O."/>
        </authorList>
    </citation>
    <scope>NUCLEOTIDE SEQUENCE [LARGE SCALE GENOMIC DNA]</scope>
    <source>
        <strain evidence="1 2">UAMH 11012</strain>
    </source>
</reference>
<dbReference type="AlphaFoldDB" id="A0A1L7XXW8"/>
<sequence>MLEISNIHRRLKALENGAGRAQQEHSLDRSLNAFVTAIMSYTTFNVWKEGRDTAGKMKKLNKAVYGGLERPSNASMHAKWRTA</sequence>
<evidence type="ECO:0000313" key="2">
    <source>
        <dbReference type="Proteomes" id="UP000184330"/>
    </source>
</evidence>
<evidence type="ECO:0000313" key="1">
    <source>
        <dbReference type="EMBL" id="CZR69922.1"/>
    </source>
</evidence>
<dbReference type="Proteomes" id="UP000184330">
    <property type="component" value="Unassembled WGS sequence"/>
</dbReference>
<accession>A0A1L7XXW8</accession>
<keyword evidence="2" id="KW-1185">Reference proteome</keyword>
<name>A0A1L7XXW8_9HELO</name>